<comment type="caution">
    <text evidence="3">The sequence shown here is derived from an EMBL/GenBank/DDBJ whole genome shotgun (WGS) entry which is preliminary data.</text>
</comment>
<dbReference type="CDD" id="cd00165">
    <property type="entry name" value="S4"/>
    <property type="match status" value="1"/>
</dbReference>
<evidence type="ECO:0000256" key="1">
    <source>
        <dbReference type="PROSITE-ProRule" id="PRU00182"/>
    </source>
</evidence>
<dbReference type="AlphaFoldDB" id="A0A4R2S3A3"/>
<dbReference type="SUPFAM" id="SSF55174">
    <property type="entry name" value="Alpha-L RNA-binding motif"/>
    <property type="match status" value="1"/>
</dbReference>
<dbReference type="InterPro" id="IPR002942">
    <property type="entry name" value="S4_RNA-bd"/>
</dbReference>
<dbReference type="Pfam" id="PF01479">
    <property type="entry name" value="S4"/>
    <property type="match status" value="1"/>
</dbReference>
<organism evidence="3 4">
    <name type="scientific">Baia soyae</name>
    <dbReference type="NCBI Taxonomy" id="1544746"/>
    <lineage>
        <taxon>Bacteria</taxon>
        <taxon>Bacillati</taxon>
        <taxon>Bacillota</taxon>
        <taxon>Bacilli</taxon>
        <taxon>Bacillales</taxon>
        <taxon>Thermoactinomycetaceae</taxon>
        <taxon>Baia</taxon>
    </lineage>
</organism>
<name>A0A4R2S3A3_9BACL</name>
<dbReference type="PROSITE" id="PS50889">
    <property type="entry name" value="S4"/>
    <property type="match status" value="1"/>
</dbReference>
<dbReference type="PANTHER" id="PTHR13633">
    <property type="entry name" value="MITOCHONDRIAL TRANSCRIPTION RESCUE FACTOR 1"/>
    <property type="match status" value="1"/>
</dbReference>
<proteinExistence type="predicted"/>
<evidence type="ECO:0000313" key="3">
    <source>
        <dbReference type="EMBL" id="TCP70404.1"/>
    </source>
</evidence>
<dbReference type="InterPro" id="IPR040591">
    <property type="entry name" value="RqcP2_RBD"/>
</dbReference>
<dbReference type="SMART" id="SM00363">
    <property type="entry name" value="S4"/>
    <property type="match status" value="1"/>
</dbReference>
<dbReference type="InterPro" id="IPR048443">
    <property type="entry name" value="RqcP2_N"/>
</dbReference>
<feature type="domain" description="RNA-binding S4" evidence="2">
    <location>
        <begin position="183"/>
        <end position="245"/>
    </location>
</feature>
<sequence length="259" mass="29444">MNNSKVFMHFRPEERPFVERCFDWITLSNERSMIVTTPFLDPREQFIYQTICNREADLVCLLDGGYPVAERKRVIMAPDYFSIDESWSDVAFLRIETSDRGPLEHPDVLGAVLGLGIKREMIGDIQPHNHGCDLVVAREMSDFLPLHLSSVGRKKVTVQTIVRNQFFYSEPDRITKNIIVASLRLDAIVSEAFHLSRSKSQLMIKGKKCKINWQLVDQSDKLVEPGDTISVRGSGRICVVGVEKTTKKGRSVVQILSFS</sequence>
<dbReference type="Gene3D" id="3.30.70.330">
    <property type="match status" value="1"/>
</dbReference>
<dbReference type="RefSeq" id="WP_131847492.1">
    <property type="nucleotide sequence ID" value="NZ_SLXV01000002.1"/>
</dbReference>
<protein>
    <submittedName>
        <fullName evidence="3">RNA-binding protein YlmH</fullName>
    </submittedName>
</protein>
<dbReference type="Pfam" id="PF21278">
    <property type="entry name" value="YlmH_1st"/>
    <property type="match status" value="1"/>
</dbReference>
<evidence type="ECO:0000313" key="4">
    <source>
        <dbReference type="Proteomes" id="UP000294746"/>
    </source>
</evidence>
<accession>A0A4R2S3A3</accession>
<keyword evidence="1" id="KW-0694">RNA-binding</keyword>
<gene>
    <name evidence="3" type="ORF">EDD57_10246</name>
</gene>
<dbReference type="PANTHER" id="PTHR13633:SF3">
    <property type="entry name" value="MITOCHONDRIAL TRANSCRIPTION RESCUE FACTOR 1"/>
    <property type="match status" value="1"/>
</dbReference>
<dbReference type="Gene3D" id="3.30.1370.160">
    <property type="match status" value="1"/>
</dbReference>
<dbReference type="OrthoDB" id="9812787at2"/>
<dbReference type="InterPro" id="IPR036986">
    <property type="entry name" value="S4_RNA-bd_sf"/>
</dbReference>
<evidence type="ECO:0000259" key="2">
    <source>
        <dbReference type="SMART" id="SM00363"/>
    </source>
</evidence>
<dbReference type="EMBL" id="SLXV01000002">
    <property type="protein sequence ID" value="TCP70404.1"/>
    <property type="molecule type" value="Genomic_DNA"/>
</dbReference>
<reference evidence="3 4" key="1">
    <citation type="submission" date="2019-03" db="EMBL/GenBank/DDBJ databases">
        <title>Genomic Encyclopedia of Type Strains, Phase IV (KMG-IV): sequencing the most valuable type-strain genomes for metagenomic binning, comparative biology and taxonomic classification.</title>
        <authorList>
            <person name="Goeker M."/>
        </authorList>
    </citation>
    <scope>NUCLEOTIDE SEQUENCE [LARGE SCALE GENOMIC DNA]</scope>
    <source>
        <strain evidence="3 4">DSM 46831</strain>
    </source>
</reference>
<dbReference type="Pfam" id="PF17774">
    <property type="entry name" value="YlmH_RBD"/>
    <property type="match status" value="1"/>
</dbReference>
<dbReference type="InterPro" id="IPR012677">
    <property type="entry name" value="Nucleotide-bd_a/b_plait_sf"/>
</dbReference>
<dbReference type="GO" id="GO:0003723">
    <property type="term" value="F:RNA binding"/>
    <property type="evidence" value="ECO:0007669"/>
    <property type="project" value="UniProtKB-KW"/>
</dbReference>
<keyword evidence="4" id="KW-1185">Reference proteome</keyword>
<dbReference type="Gene3D" id="3.10.290.10">
    <property type="entry name" value="RNA-binding S4 domain"/>
    <property type="match status" value="1"/>
</dbReference>
<dbReference type="Proteomes" id="UP000294746">
    <property type="component" value="Unassembled WGS sequence"/>
</dbReference>